<dbReference type="RefSeq" id="WP_054967775.1">
    <property type="nucleotide sequence ID" value="NZ_LJCO01000012.1"/>
</dbReference>
<dbReference type="AlphaFoldDB" id="A0A0N8PPT2"/>
<evidence type="ECO:0000313" key="2">
    <source>
        <dbReference type="EMBL" id="KPV45197.1"/>
    </source>
</evidence>
<dbReference type="OrthoDB" id="9801479at2"/>
<dbReference type="Gene3D" id="3.40.50.360">
    <property type="match status" value="1"/>
</dbReference>
<protein>
    <recommendedName>
        <fullName evidence="1">Flavodoxin-like domain-containing protein</fullName>
    </recommendedName>
</protein>
<dbReference type="EMBL" id="LJCO01000012">
    <property type="protein sequence ID" value="KPV45197.1"/>
    <property type="molecule type" value="Genomic_DNA"/>
</dbReference>
<sequence>MKVYVLHASMYGHTIALGEAIAAGAKEVAGAEVIFKSVDETEPDELKSADAIIWGSSGVFGEPNPKMSNFLSKLGQLWFFGNLQGKVGGVYATTSTHHGGVENICRALQTPMQHHGMIIVSNTGQFNEDRAVYGNPYGATAVIPVESSKDAPMNRPSEVELKIAREYGRSVAEVARKLTAEVVKA</sequence>
<dbReference type="GO" id="GO:0003955">
    <property type="term" value="F:NAD(P)H dehydrogenase (quinone) activity"/>
    <property type="evidence" value="ECO:0007669"/>
    <property type="project" value="TreeGrafter"/>
</dbReference>
<dbReference type="InterPro" id="IPR008254">
    <property type="entry name" value="Flavodoxin/NO_synth"/>
</dbReference>
<dbReference type="InterPro" id="IPR029039">
    <property type="entry name" value="Flavoprotein-like_sf"/>
</dbReference>
<dbReference type="STRING" id="471514.AN477_03380"/>
<accession>A0A0N8PPT2</accession>
<dbReference type="GO" id="GO:0010181">
    <property type="term" value="F:FMN binding"/>
    <property type="evidence" value="ECO:0007669"/>
    <property type="project" value="InterPro"/>
</dbReference>
<proteinExistence type="predicted"/>
<dbReference type="Proteomes" id="UP000050482">
    <property type="component" value="Unassembled WGS sequence"/>
</dbReference>
<feature type="domain" description="Flavodoxin-like" evidence="1">
    <location>
        <begin position="3"/>
        <end position="172"/>
    </location>
</feature>
<dbReference type="Pfam" id="PF00258">
    <property type="entry name" value="Flavodoxin_1"/>
    <property type="match status" value="1"/>
</dbReference>
<gene>
    <name evidence="2" type="ORF">AN477_03380</name>
</gene>
<dbReference type="PANTHER" id="PTHR30546">
    <property type="entry name" value="FLAVODOXIN-RELATED PROTEIN WRBA-RELATED"/>
    <property type="match status" value="1"/>
</dbReference>
<comment type="caution">
    <text evidence="2">The sequence shown here is derived from an EMBL/GenBank/DDBJ whole genome shotgun (WGS) entry which is preliminary data.</text>
</comment>
<dbReference type="PROSITE" id="PS50902">
    <property type="entry name" value="FLAVODOXIN_LIKE"/>
    <property type="match status" value="1"/>
</dbReference>
<keyword evidence="3" id="KW-1185">Reference proteome</keyword>
<evidence type="ECO:0000313" key="3">
    <source>
        <dbReference type="Proteomes" id="UP000050482"/>
    </source>
</evidence>
<name>A0A0N8PPT2_9BACL</name>
<dbReference type="PANTHER" id="PTHR30546:SF23">
    <property type="entry name" value="FLAVOPROTEIN-LIKE PROTEIN YCP4-RELATED"/>
    <property type="match status" value="1"/>
</dbReference>
<evidence type="ECO:0000259" key="1">
    <source>
        <dbReference type="PROSITE" id="PS50902"/>
    </source>
</evidence>
<dbReference type="SUPFAM" id="SSF52218">
    <property type="entry name" value="Flavoproteins"/>
    <property type="match status" value="1"/>
</dbReference>
<dbReference type="PATRIC" id="fig|471514.4.peg.3290"/>
<dbReference type="GO" id="GO:0016020">
    <property type="term" value="C:membrane"/>
    <property type="evidence" value="ECO:0007669"/>
    <property type="project" value="TreeGrafter"/>
</dbReference>
<reference evidence="2 3" key="1">
    <citation type="submission" date="2015-09" db="EMBL/GenBank/DDBJ databases">
        <title>Draft genome sequence of Alicyclobacillus ferrooxydans DSM 22381.</title>
        <authorList>
            <person name="Hemp J."/>
        </authorList>
    </citation>
    <scope>NUCLEOTIDE SEQUENCE [LARGE SCALE GENOMIC DNA]</scope>
    <source>
        <strain evidence="2 3">TC-34</strain>
    </source>
</reference>
<organism evidence="2 3">
    <name type="scientific">Alicyclobacillus ferrooxydans</name>
    <dbReference type="NCBI Taxonomy" id="471514"/>
    <lineage>
        <taxon>Bacteria</taxon>
        <taxon>Bacillati</taxon>
        <taxon>Bacillota</taxon>
        <taxon>Bacilli</taxon>
        <taxon>Bacillales</taxon>
        <taxon>Alicyclobacillaceae</taxon>
        <taxon>Alicyclobacillus</taxon>
    </lineage>
</organism>